<dbReference type="PANTHER" id="PTHR11941:SF54">
    <property type="entry name" value="ENOYL-COA HYDRATASE, MITOCHONDRIAL"/>
    <property type="match status" value="1"/>
</dbReference>
<evidence type="ECO:0000256" key="2">
    <source>
        <dbReference type="ARBA" id="ARBA00023239"/>
    </source>
</evidence>
<dbReference type="InterPro" id="IPR018376">
    <property type="entry name" value="Enoyl-CoA_hyd/isom_CS"/>
</dbReference>
<dbReference type="GO" id="GO:0043956">
    <property type="term" value="F:3-hydroxypropionyl-CoA dehydratase activity"/>
    <property type="evidence" value="ECO:0007669"/>
    <property type="project" value="UniProtKB-EC"/>
</dbReference>
<protein>
    <submittedName>
        <fullName evidence="4">3-hydroxypropionyl-coenzyme A dehydratase</fullName>
        <ecNumber evidence="4">4.2.1.116</ecNumber>
    </submittedName>
</protein>
<organism evidence="4 5">
    <name type="scientific">Candidatus Lokiarchaeum ossiferum</name>
    <dbReference type="NCBI Taxonomy" id="2951803"/>
    <lineage>
        <taxon>Archaea</taxon>
        <taxon>Promethearchaeati</taxon>
        <taxon>Promethearchaeota</taxon>
        <taxon>Promethearchaeia</taxon>
        <taxon>Promethearchaeales</taxon>
        <taxon>Promethearchaeaceae</taxon>
        <taxon>Candidatus Lokiarchaeum</taxon>
    </lineage>
</organism>
<evidence type="ECO:0000256" key="3">
    <source>
        <dbReference type="RuleBase" id="RU003707"/>
    </source>
</evidence>
<dbReference type="EC" id="4.2.1.116" evidence="4"/>
<dbReference type="SUPFAM" id="SSF52096">
    <property type="entry name" value="ClpP/crotonase"/>
    <property type="match status" value="1"/>
</dbReference>
<dbReference type="InterPro" id="IPR001753">
    <property type="entry name" value="Enoyl-CoA_hydra/iso"/>
</dbReference>
<evidence type="ECO:0000313" key="5">
    <source>
        <dbReference type="Proteomes" id="UP001208689"/>
    </source>
</evidence>
<gene>
    <name evidence="4" type="ORF">NEF87_002967</name>
</gene>
<keyword evidence="5" id="KW-1185">Reference proteome</keyword>
<dbReference type="CDD" id="cd06558">
    <property type="entry name" value="crotonase-like"/>
    <property type="match status" value="1"/>
</dbReference>
<name>A0ABY6HT37_9ARCH</name>
<dbReference type="Proteomes" id="UP001208689">
    <property type="component" value="Chromosome"/>
</dbReference>
<accession>A0ABY6HT37</accession>
<dbReference type="PROSITE" id="PS00166">
    <property type="entry name" value="ENOYL_COA_HYDRATASE"/>
    <property type="match status" value="1"/>
</dbReference>
<dbReference type="EMBL" id="CP104013">
    <property type="protein sequence ID" value="UYP46682.1"/>
    <property type="molecule type" value="Genomic_DNA"/>
</dbReference>
<comment type="similarity">
    <text evidence="1 3">Belongs to the enoyl-CoA hydratase/isomerase family.</text>
</comment>
<dbReference type="InterPro" id="IPR029045">
    <property type="entry name" value="ClpP/crotonase-like_dom_sf"/>
</dbReference>
<dbReference type="Gene3D" id="3.90.226.10">
    <property type="entry name" value="2-enoyl-CoA Hydratase, Chain A, domain 1"/>
    <property type="match status" value="1"/>
</dbReference>
<dbReference type="PANTHER" id="PTHR11941">
    <property type="entry name" value="ENOYL-COA HYDRATASE-RELATED"/>
    <property type="match status" value="1"/>
</dbReference>
<dbReference type="Gene3D" id="1.10.12.10">
    <property type="entry name" value="Lyase 2-enoyl-coa Hydratase, Chain A, domain 2"/>
    <property type="match status" value="1"/>
</dbReference>
<reference evidence="4" key="1">
    <citation type="submission" date="2022-09" db="EMBL/GenBank/DDBJ databases">
        <title>Actin cytoskeleton and complex cell architecture in an #Asgard archaeon.</title>
        <authorList>
            <person name="Ponce Toledo R.I."/>
            <person name="Schleper C."/>
            <person name="Rodrigues Oliveira T."/>
            <person name="Wollweber F."/>
            <person name="Xu J."/>
            <person name="Rittmann S."/>
            <person name="Klingl A."/>
            <person name="Pilhofer M."/>
        </authorList>
    </citation>
    <scope>NUCLEOTIDE SEQUENCE</scope>
    <source>
        <strain evidence="4">B-35</strain>
    </source>
</reference>
<keyword evidence="2 4" id="KW-0456">Lyase</keyword>
<dbReference type="Pfam" id="PF00378">
    <property type="entry name" value="ECH_1"/>
    <property type="match status" value="1"/>
</dbReference>
<evidence type="ECO:0000256" key="1">
    <source>
        <dbReference type="ARBA" id="ARBA00005254"/>
    </source>
</evidence>
<dbReference type="InterPro" id="IPR014748">
    <property type="entry name" value="Enoyl-CoA_hydra_C"/>
</dbReference>
<proteinExistence type="inferred from homology"/>
<evidence type="ECO:0000313" key="4">
    <source>
        <dbReference type="EMBL" id="UYP46682.1"/>
    </source>
</evidence>
<sequence>MDCEFVQFEKDENVGILTINRPKALNALNIQLMDELDATLDNIAADAEIYALIITGVGKGFMAGADIATMKPMDYEQGKAYGIKGCALFQKIEDLDIPVIAAVNGFALGGGNELMLSCDVAIASEKAKFGQPEVGLGITPGFAGTQRLPRIVGPRVAKELIYSGRVFGAAEAEKIGLINKVVPPEELMETAKSMARSFAKMAPFAVKYAKKAINEGLQTDIDHAVKIENDYFGKCFSTNDQEEGMGAFLEKRKATFTNK</sequence>